<evidence type="ECO:0000259" key="1">
    <source>
        <dbReference type="Pfam" id="PF23343"/>
    </source>
</evidence>
<protein>
    <submittedName>
        <fullName evidence="2">Replication associated protein</fullName>
    </submittedName>
</protein>
<organism evidence="2">
    <name type="scientific">Microviridae sp. ctUTL4</name>
    <dbReference type="NCBI Taxonomy" id="2827643"/>
    <lineage>
        <taxon>Viruses</taxon>
        <taxon>Monodnaviria</taxon>
        <taxon>Sangervirae</taxon>
        <taxon>Phixviricota</taxon>
        <taxon>Malgrandaviricetes</taxon>
        <taxon>Petitvirales</taxon>
        <taxon>Microviridae</taxon>
    </lineage>
</organism>
<evidence type="ECO:0000313" key="2">
    <source>
        <dbReference type="EMBL" id="DAF45883.1"/>
    </source>
</evidence>
<accession>A0A8S5S4Z8</accession>
<dbReference type="InterPro" id="IPR056906">
    <property type="entry name" value="ORF2/G2P_dom"/>
</dbReference>
<feature type="domain" description="Replication-associated protein ORF2/G2P" evidence="1">
    <location>
        <begin position="185"/>
        <end position="271"/>
    </location>
</feature>
<dbReference type="EMBL" id="BK032521">
    <property type="protein sequence ID" value="DAF45883.1"/>
    <property type="molecule type" value="Genomic_DNA"/>
</dbReference>
<proteinExistence type="predicted"/>
<reference evidence="2" key="1">
    <citation type="journal article" date="2021" name="Proc. Natl. Acad. Sci. U.S.A.">
        <title>A Catalog of Tens of Thousands of Viruses from Human Metagenomes Reveals Hidden Associations with Chronic Diseases.</title>
        <authorList>
            <person name="Tisza M.J."/>
            <person name="Buck C.B."/>
        </authorList>
    </citation>
    <scope>NUCLEOTIDE SEQUENCE</scope>
    <source>
        <strain evidence="2">CtUTL4</strain>
    </source>
</reference>
<sequence>MTEKEREKYLATECFHPRKVTNRYTHETLFVRCGTCPSCLVHRSNIQCALISNMSSHFKYAYFFTLTYSDEFVPRVSLEVVERCDAESEIDAYMSDSDPRHLPYDDSRYQIAATYLPRSGCFRVHDSGRVRDFSETEDSYQFLHTFSGKEVRDLLISSNGRYDFTRKCVVFPSIDECRNEVLVLNPYDQNLFFKRLRKLIAEKYDEKICYYLVSEYGGRTYRPHWHGILFFNSDELTSSICELVSKSWSYGRTDCSLSRGSAAGYVASYINSFVDLPDFFNRHKEIKPRSYHSKGLSVNSLFRQSSDISEVQAVASSCFDGFSVPINGEYVTVKPSRSYEHTVFPRISDPAFENPYSCADLFYGAFTASNRLIRDGYISIDETLSTYELSKRYVCFYYDVNSGLRTASRYDFLIFDYTRLETVQIDFDSVVGKVYRFFSAVNRTLRFWNLDRYVLPEDLNRSLLKLFVASFEYWSRKELRFINDFYDYLSAHPENDSFLKSRTVGYCLPPKDDESFWRELNSTLSSLKKSVSERIFQKVKHKNYNDMSGLLFNLNF</sequence>
<name>A0A8S5S4Z8_9VIRU</name>
<dbReference type="Pfam" id="PF23343">
    <property type="entry name" value="REP_ORF2-G2P"/>
    <property type="match status" value="1"/>
</dbReference>